<comment type="caution">
    <text evidence="4">The sequence shown here is derived from an EMBL/GenBank/DDBJ whole genome shotgun (WGS) entry which is preliminary data.</text>
</comment>
<proteinExistence type="inferred from homology"/>
<dbReference type="SUPFAM" id="SSF53474">
    <property type="entry name" value="alpha/beta-Hydrolases"/>
    <property type="match status" value="1"/>
</dbReference>
<reference evidence="4 5" key="1">
    <citation type="submission" date="2024-12" db="EMBL/GenBank/DDBJ databases">
        <authorList>
            <person name="Hu S."/>
        </authorList>
    </citation>
    <scope>NUCLEOTIDE SEQUENCE [LARGE SCALE GENOMIC DNA]</scope>
    <source>
        <strain evidence="4 5">THG-T11</strain>
    </source>
</reference>
<dbReference type="RefSeq" id="WP_138721345.1">
    <property type="nucleotide sequence ID" value="NZ_SSHJ02000001.1"/>
</dbReference>
<feature type="chain" id="PRO_5046953660" evidence="3">
    <location>
        <begin position="22"/>
        <end position="271"/>
    </location>
</feature>
<dbReference type="Gene3D" id="3.40.50.1820">
    <property type="entry name" value="alpha/beta hydrolase"/>
    <property type="match status" value="1"/>
</dbReference>
<evidence type="ECO:0000256" key="2">
    <source>
        <dbReference type="ARBA" id="ARBA00022801"/>
    </source>
</evidence>
<comment type="similarity">
    <text evidence="1">Belongs to the esterase D family.</text>
</comment>
<dbReference type="GO" id="GO:0016787">
    <property type="term" value="F:hydrolase activity"/>
    <property type="evidence" value="ECO:0007669"/>
    <property type="project" value="UniProtKB-KW"/>
</dbReference>
<sequence length="271" mass="30985">MKIKIYLLLLLLAVFSNCSNAIQQQDPIPTHETFTINSKQIGEVRTINVWLPSEYASSTDSLPVLYMPDGGIKEDFPHIANTLAELIKSKRIPPMILVGIENTQRRRDLTGFTAIEEDKKIAPVVGGSEKFRAFIKEELFAEINKKYRTTLKKGLIGESLAGLFVVETLFTQPNLFDTYIAFDPSLWWNDHHLVKTVQNDLSKFPAEKKYLWFAGSSAKDIYVYTKQLEQILKVSAPKTLDWIYSAEPKEQHQTIFRATKEKALIWAFGNR</sequence>
<dbReference type="InterPro" id="IPR052558">
    <property type="entry name" value="Siderophore_Hydrolase_D"/>
</dbReference>
<organism evidence="4 5">
    <name type="scientific">Pedobacter ureilyticus</name>
    <dbReference type="NCBI Taxonomy" id="1393051"/>
    <lineage>
        <taxon>Bacteria</taxon>
        <taxon>Pseudomonadati</taxon>
        <taxon>Bacteroidota</taxon>
        <taxon>Sphingobacteriia</taxon>
        <taxon>Sphingobacteriales</taxon>
        <taxon>Sphingobacteriaceae</taxon>
        <taxon>Pedobacter</taxon>
    </lineage>
</organism>
<dbReference type="PANTHER" id="PTHR40841">
    <property type="entry name" value="SIDEROPHORE TRIACETYLFUSARININE C ESTERASE"/>
    <property type="match status" value="1"/>
</dbReference>
<dbReference type="Proteomes" id="UP001517247">
    <property type="component" value="Unassembled WGS sequence"/>
</dbReference>
<dbReference type="InterPro" id="IPR029058">
    <property type="entry name" value="AB_hydrolase_fold"/>
</dbReference>
<protein>
    <submittedName>
        <fullName evidence="4">Alpha/beta hydrolase</fullName>
    </submittedName>
</protein>
<gene>
    <name evidence="4" type="ORF">E6A44_001180</name>
</gene>
<keyword evidence="5" id="KW-1185">Reference proteome</keyword>
<dbReference type="InterPro" id="IPR000801">
    <property type="entry name" value="Esterase-like"/>
</dbReference>
<keyword evidence="3" id="KW-0732">Signal</keyword>
<dbReference type="Pfam" id="PF00756">
    <property type="entry name" value="Esterase"/>
    <property type="match status" value="1"/>
</dbReference>
<accession>A0ABW9J2R8</accession>
<name>A0ABW9J2R8_9SPHI</name>
<evidence type="ECO:0000256" key="3">
    <source>
        <dbReference type="SAM" id="SignalP"/>
    </source>
</evidence>
<dbReference type="PANTHER" id="PTHR40841:SF2">
    <property type="entry name" value="SIDEROPHORE-DEGRADING ESTERASE (EUROFUNG)"/>
    <property type="match status" value="1"/>
</dbReference>
<keyword evidence="2 4" id="KW-0378">Hydrolase</keyword>
<evidence type="ECO:0000313" key="4">
    <source>
        <dbReference type="EMBL" id="MFN0254167.1"/>
    </source>
</evidence>
<feature type="signal peptide" evidence="3">
    <location>
        <begin position="1"/>
        <end position="21"/>
    </location>
</feature>
<evidence type="ECO:0000313" key="5">
    <source>
        <dbReference type="Proteomes" id="UP001517247"/>
    </source>
</evidence>
<dbReference type="EMBL" id="SSHJ02000001">
    <property type="protein sequence ID" value="MFN0254167.1"/>
    <property type="molecule type" value="Genomic_DNA"/>
</dbReference>
<evidence type="ECO:0000256" key="1">
    <source>
        <dbReference type="ARBA" id="ARBA00005622"/>
    </source>
</evidence>